<protein>
    <submittedName>
        <fullName evidence="4">Preprotein translocase subunit Tim44</fullName>
    </submittedName>
</protein>
<dbReference type="EMBL" id="CP014229">
    <property type="protein sequence ID" value="AMD90197.1"/>
    <property type="molecule type" value="Genomic_DNA"/>
</dbReference>
<keyword evidence="2" id="KW-1133">Transmembrane helix</keyword>
<evidence type="ECO:0000256" key="1">
    <source>
        <dbReference type="SAM" id="MobiDB-lite"/>
    </source>
</evidence>
<evidence type="ECO:0000313" key="4">
    <source>
        <dbReference type="EMBL" id="AMD90197.1"/>
    </source>
</evidence>
<feature type="domain" description="Tim44-like" evidence="3">
    <location>
        <begin position="189"/>
        <end position="319"/>
    </location>
</feature>
<evidence type="ECO:0000313" key="5">
    <source>
        <dbReference type="Proteomes" id="UP000069241"/>
    </source>
</evidence>
<dbReference type="SUPFAM" id="SSF54427">
    <property type="entry name" value="NTF2-like"/>
    <property type="match status" value="1"/>
</dbReference>
<accession>A0A0X8JK80</accession>
<sequence>MKASAILTGIFLLFSAFVLTLPEPVDAARMGGGRSFGGKPFMSSPAPAPTMRQQTPNAQRQPMNQAQAGQTAAQRPGLFGGMGGLFGGLLAGTLIGSLLSGNGFGGGGFMDIIIIGLLVFLGLKLFARFRNRQAPAPAGAGAQGASAMGGLHGDLREDSASSQGMRRDNAAAGWDVLRNAPQGGAGQAQAFDAAPSVDVPQGFDADEFLRGAKMAYSRLQNSWDKRDLDDIAQFATPAVLDAVREQLEAEPTPSTTEVLLVNAQLLGVENDGDEQRAQVFFDVLMRESPDQQAPSSVREVWHFVRPIAGGSWKLDGIQQVD</sequence>
<proteinExistence type="predicted"/>
<dbReference type="Proteomes" id="UP000069241">
    <property type="component" value="Chromosome"/>
</dbReference>
<dbReference type="RefSeq" id="WP_062252644.1">
    <property type="nucleotide sequence ID" value="NZ_CP014229.1"/>
</dbReference>
<keyword evidence="5" id="KW-1185">Reference proteome</keyword>
<evidence type="ECO:0000259" key="3">
    <source>
        <dbReference type="SMART" id="SM00978"/>
    </source>
</evidence>
<feature type="compositionally biased region" description="Polar residues" evidence="1">
    <location>
        <begin position="51"/>
        <end position="67"/>
    </location>
</feature>
<organism evidence="4 5">
    <name type="scientific">Desulfovibrio fairfieldensis</name>
    <dbReference type="NCBI Taxonomy" id="44742"/>
    <lineage>
        <taxon>Bacteria</taxon>
        <taxon>Pseudomonadati</taxon>
        <taxon>Thermodesulfobacteriota</taxon>
        <taxon>Desulfovibrionia</taxon>
        <taxon>Desulfovibrionales</taxon>
        <taxon>Desulfovibrionaceae</taxon>
        <taxon>Desulfovibrio</taxon>
    </lineage>
</organism>
<feature type="region of interest" description="Disordered" evidence="1">
    <location>
        <begin position="38"/>
        <end position="67"/>
    </location>
</feature>
<dbReference type="Pfam" id="PF04280">
    <property type="entry name" value="Tim44"/>
    <property type="match status" value="1"/>
</dbReference>
<keyword evidence="2" id="KW-0812">Transmembrane</keyword>
<reference evidence="5" key="1">
    <citation type="submission" date="2016-02" db="EMBL/GenBank/DDBJ databases">
        <authorList>
            <person name="Holder M.E."/>
            <person name="Ajami N.J."/>
            <person name="Petrosino J.F."/>
        </authorList>
    </citation>
    <scope>NUCLEOTIDE SEQUENCE [LARGE SCALE GENOMIC DNA]</scope>
    <source>
        <strain evidence="5">CCUG 45958</strain>
    </source>
</reference>
<dbReference type="STRING" id="44742.AXF13_08710"/>
<dbReference type="InterPro" id="IPR007379">
    <property type="entry name" value="Tim44-like_dom"/>
</dbReference>
<dbReference type="KEGG" id="dfi:AXF13_08710"/>
<name>A0A0X8JK80_9BACT</name>
<dbReference type="PANTHER" id="PTHR41542">
    <property type="entry name" value="BLL5807 PROTEIN"/>
    <property type="match status" value="1"/>
</dbReference>
<dbReference type="Gene3D" id="3.10.450.240">
    <property type="match status" value="1"/>
</dbReference>
<feature type="compositionally biased region" description="Low complexity" evidence="1">
    <location>
        <begin position="136"/>
        <end position="149"/>
    </location>
</feature>
<keyword evidence="2" id="KW-0472">Membrane</keyword>
<dbReference type="AlphaFoldDB" id="A0A0X8JK80"/>
<dbReference type="SMART" id="SM00978">
    <property type="entry name" value="Tim44"/>
    <property type="match status" value="1"/>
</dbReference>
<evidence type="ECO:0000256" key="2">
    <source>
        <dbReference type="SAM" id="Phobius"/>
    </source>
</evidence>
<feature type="compositionally biased region" description="Basic and acidic residues" evidence="1">
    <location>
        <begin position="153"/>
        <end position="165"/>
    </location>
</feature>
<gene>
    <name evidence="4" type="ORF">AXF13_08710</name>
</gene>
<dbReference type="PANTHER" id="PTHR41542:SF1">
    <property type="entry name" value="BLL5807 PROTEIN"/>
    <property type="match status" value="1"/>
</dbReference>
<feature type="transmembrane region" description="Helical" evidence="2">
    <location>
        <begin position="104"/>
        <end position="123"/>
    </location>
</feature>
<dbReference type="InterPro" id="IPR032710">
    <property type="entry name" value="NTF2-like_dom_sf"/>
</dbReference>
<feature type="region of interest" description="Disordered" evidence="1">
    <location>
        <begin position="136"/>
        <end position="165"/>
    </location>
</feature>